<dbReference type="EMBL" id="JACVVK020000112">
    <property type="protein sequence ID" value="KAK7491690.1"/>
    <property type="molecule type" value="Genomic_DNA"/>
</dbReference>
<dbReference type="GO" id="GO:0016020">
    <property type="term" value="C:membrane"/>
    <property type="evidence" value="ECO:0007669"/>
    <property type="project" value="UniProtKB-SubCell"/>
</dbReference>
<dbReference type="SMART" id="SM00369">
    <property type="entry name" value="LRR_TYP"/>
    <property type="match status" value="21"/>
</dbReference>
<keyword evidence="6" id="KW-0472">Membrane</keyword>
<proteinExistence type="predicted"/>
<dbReference type="FunFam" id="3.80.10.10:FF:001360">
    <property type="entry name" value="Uncharacterized protein"/>
    <property type="match status" value="1"/>
</dbReference>
<dbReference type="PANTHER" id="PTHR24366">
    <property type="entry name" value="IG(IMMUNOGLOBULIN) AND LRR(LEUCINE RICH REPEAT) DOMAINS"/>
    <property type="match status" value="1"/>
</dbReference>
<dbReference type="InterPro" id="IPR035897">
    <property type="entry name" value="Toll_tir_struct_dom_sf"/>
</dbReference>
<keyword evidence="9" id="KW-1185">Reference proteome</keyword>
<accession>A0ABD0KWZ0</accession>
<evidence type="ECO:0000256" key="2">
    <source>
        <dbReference type="ARBA" id="ARBA00022614"/>
    </source>
</evidence>
<feature type="transmembrane region" description="Helical" evidence="6">
    <location>
        <begin position="1015"/>
        <end position="1038"/>
    </location>
</feature>
<keyword evidence="3" id="KW-0732">Signal</keyword>
<evidence type="ECO:0000259" key="7">
    <source>
        <dbReference type="SMART" id="SM00082"/>
    </source>
</evidence>
<organism evidence="8 9">
    <name type="scientific">Batillaria attramentaria</name>
    <dbReference type="NCBI Taxonomy" id="370345"/>
    <lineage>
        <taxon>Eukaryota</taxon>
        <taxon>Metazoa</taxon>
        <taxon>Spiralia</taxon>
        <taxon>Lophotrochozoa</taxon>
        <taxon>Mollusca</taxon>
        <taxon>Gastropoda</taxon>
        <taxon>Caenogastropoda</taxon>
        <taxon>Sorbeoconcha</taxon>
        <taxon>Cerithioidea</taxon>
        <taxon>Batillariidae</taxon>
        <taxon>Batillaria</taxon>
    </lineage>
</organism>
<keyword evidence="2" id="KW-0433">Leucine-rich repeat</keyword>
<dbReference type="Pfam" id="PF00560">
    <property type="entry name" value="LRR_1"/>
    <property type="match status" value="2"/>
</dbReference>
<evidence type="ECO:0000313" key="9">
    <source>
        <dbReference type="Proteomes" id="UP001519460"/>
    </source>
</evidence>
<evidence type="ECO:0000256" key="3">
    <source>
        <dbReference type="ARBA" id="ARBA00022729"/>
    </source>
</evidence>
<dbReference type="InterPro" id="IPR001611">
    <property type="entry name" value="Leu-rich_rpt"/>
</dbReference>
<dbReference type="InterPro" id="IPR032675">
    <property type="entry name" value="LRR_dom_sf"/>
</dbReference>
<dbReference type="PANTHER" id="PTHR24366:SF96">
    <property type="entry name" value="LEUCINE RICH REPEAT CONTAINING 53"/>
    <property type="match status" value="1"/>
</dbReference>
<keyword evidence="6" id="KW-0812">Transmembrane</keyword>
<evidence type="ECO:0000256" key="6">
    <source>
        <dbReference type="SAM" id="Phobius"/>
    </source>
</evidence>
<evidence type="ECO:0000313" key="8">
    <source>
        <dbReference type="EMBL" id="KAK7491690.1"/>
    </source>
</evidence>
<dbReference type="SUPFAM" id="SSF52200">
    <property type="entry name" value="Toll/Interleukin receptor TIR domain"/>
    <property type="match status" value="1"/>
</dbReference>
<dbReference type="InterPro" id="IPR000483">
    <property type="entry name" value="Cys-rich_flank_reg_C"/>
</dbReference>
<dbReference type="Gene3D" id="3.80.10.10">
    <property type="entry name" value="Ribonuclease Inhibitor"/>
    <property type="match status" value="7"/>
</dbReference>
<dbReference type="SUPFAM" id="SSF52058">
    <property type="entry name" value="L domain-like"/>
    <property type="match status" value="3"/>
</dbReference>
<dbReference type="PROSITE" id="PS51450">
    <property type="entry name" value="LRR"/>
    <property type="match status" value="11"/>
</dbReference>
<dbReference type="Proteomes" id="UP001519460">
    <property type="component" value="Unassembled WGS sequence"/>
</dbReference>
<comment type="subcellular location">
    <subcellularLocation>
        <location evidence="1">Membrane</location>
        <topology evidence="1">Single-pass type I membrane protein</topology>
    </subcellularLocation>
</comment>
<sequence>MDNQRSPLILLTQRFEMASLLFLFMTCVVTQSAATWTYTVTWPQGKVTSYTYPRTSHGDCLYDRRRDVLTCMRNHGYWSVVNTWTYDPELIVYVSVRCLAPHSYPSPLTFRPPPHSFTYVTPACLCKNNDHAFSVESTTRRGPITENYFRCQLEELSPVMFEGLEQLEVLDLSHNLLEHLERHGFHSLSALKVLSLHNNPLRRLPEGLTCSLNSLEVLDISHLQLVTFPGHVFGCDGNSSDVSVLRWLDVGRAHISNVPAGSFWYLGNLQFLNMSDNLVRSLPPHPFLGAFSLQAIDLSRNLLSSLPEEFCEGIPQLNELLLTDNMFESVELTKLEACGNLTRLDLSSNMMAEMKGPPVSLPLLRELNLAHNQLHALDGALIGPECGLRVLDLSHNNLHRLEDSVFDNMINLVNLSMAGNSLKEETFDLTRVFQNLTRLEVLNASGNLLTSLNESDCAGLTSLKVLDLSHNRIASVSFGTDTPLSQVTHLNLSGNMLTSLTPDVIVHLASLKVVDLSDTLLHHVAELHVPQALLTLDLSRNSLRSVPVFRGASGLRVLRLSRNSITTLMQLNELQGLQELDLSHNTLSHIHPDAFTALSNLRVLEVAHNRLALNDSHGGQVFAGMQKLEVLNLSHNRLTDVQSLFLPGSFAALLELDVSHNAIGQITTRLNQWNHTMHLQHVNLESCKLREVSADAFGDLIYLRTVSLQNNLLTRVPLFRDHVGVTYRLQGNPITCSCHVAWLKENVVRVLGQEIPTRHYSINFCRVVPRGYFHPIRLVDRRDFLCRTETACPDNCTCYSQREAGDAEEVFCTGSLTSVPALLPQTARVISLEDNDLGEVVAIGESSSQPLAVEELYLNSSRVRWIAEDAFTNLSRLHTLSLSNNHLTELPAALFSSLSSLTSLSLNNNELESLPEGLFSERVTLERLDLSHNFLEVLEPSTVQELRALESLHEVRLSSNPWQCGCANSDMYHWVTENVTRVVDYEDMVCADRQGQPMVILGPSLFDCEGVDDGLSFAEVVGIIAGAVAGVALLVALYRFRSVVAAILYTRLGVQGVRPSSQRAPLGLLYDVSVLYDHSDRKCRWWVERVLLPRLTSSKWRLRVHIPRAGETRAAGGSVVESAVYSVRQSASCLVLASKYFGAHHHTVTCFHQALNQEHTRPCSLVLVTWGELTKQTLECGVRQFLGRRQHLPITAPFFWDRLLYLLPAPPRPVSGRRHSLISACRFRSLSDVTSEPETTTTKVDQPTLSEVSEHL</sequence>
<protein>
    <recommendedName>
        <fullName evidence="7">LRRCT domain-containing protein</fullName>
    </recommendedName>
</protein>
<reference evidence="8 9" key="1">
    <citation type="journal article" date="2023" name="Sci. Data">
        <title>Genome assembly of the Korean intertidal mud-creeper Batillaria attramentaria.</title>
        <authorList>
            <person name="Patra A.K."/>
            <person name="Ho P.T."/>
            <person name="Jun S."/>
            <person name="Lee S.J."/>
            <person name="Kim Y."/>
            <person name="Won Y.J."/>
        </authorList>
    </citation>
    <scope>NUCLEOTIDE SEQUENCE [LARGE SCALE GENOMIC DNA]</scope>
    <source>
        <strain evidence="8">Wonlab-2016</strain>
    </source>
</reference>
<dbReference type="SMART" id="SM00365">
    <property type="entry name" value="LRR_SD22"/>
    <property type="match status" value="9"/>
</dbReference>
<feature type="domain" description="LRRCT" evidence="7">
    <location>
        <begin position="960"/>
        <end position="1009"/>
    </location>
</feature>
<dbReference type="Gene3D" id="3.40.50.10140">
    <property type="entry name" value="Toll/interleukin-1 receptor homology (TIR) domain"/>
    <property type="match status" value="1"/>
</dbReference>
<dbReference type="PRINTS" id="PR00019">
    <property type="entry name" value="LEURICHRPT"/>
</dbReference>
<dbReference type="FunFam" id="3.80.10.10:FF:001164">
    <property type="entry name" value="GH01279p"/>
    <property type="match status" value="1"/>
</dbReference>
<dbReference type="InterPro" id="IPR003591">
    <property type="entry name" value="Leu-rich_rpt_typical-subtyp"/>
</dbReference>
<evidence type="ECO:0000256" key="5">
    <source>
        <dbReference type="SAM" id="MobiDB-lite"/>
    </source>
</evidence>
<evidence type="ECO:0000256" key="1">
    <source>
        <dbReference type="ARBA" id="ARBA00004479"/>
    </source>
</evidence>
<evidence type="ECO:0000256" key="4">
    <source>
        <dbReference type="ARBA" id="ARBA00022737"/>
    </source>
</evidence>
<keyword evidence="4" id="KW-0677">Repeat</keyword>
<name>A0ABD0KWZ0_9CAEN</name>
<dbReference type="AlphaFoldDB" id="A0ABD0KWZ0"/>
<comment type="caution">
    <text evidence="8">The sequence shown here is derived from an EMBL/GenBank/DDBJ whole genome shotgun (WGS) entry which is preliminary data.</text>
</comment>
<keyword evidence="6" id="KW-1133">Transmembrane helix</keyword>
<feature type="region of interest" description="Disordered" evidence="5">
    <location>
        <begin position="1233"/>
        <end position="1256"/>
    </location>
</feature>
<dbReference type="SMART" id="SM00082">
    <property type="entry name" value="LRRCT"/>
    <property type="match status" value="2"/>
</dbReference>
<dbReference type="Pfam" id="PF13855">
    <property type="entry name" value="LRR_8"/>
    <property type="match status" value="5"/>
</dbReference>
<dbReference type="SMART" id="SM00364">
    <property type="entry name" value="LRR_BAC"/>
    <property type="match status" value="10"/>
</dbReference>
<feature type="domain" description="LRRCT" evidence="7">
    <location>
        <begin position="732"/>
        <end position="787"/>
    </location>
</feature>
<gene>
    <name evidence="8" type="ORF">BaRGS_00017143</name>
</gene>